<keyword evidence="1" id="KW-0472">Membrane</keyword>
<evidence type="ECO:0000313" key="2">
    <source>
        <dbReference type="EMBL" id="MPN54353.1"/>
    </source>
</evidence>
<dbReference type="AlphaFoldDB" id="A0A645J4E5"/>
<name>A0A645J4E5_9ZZZZ</name>
<reference evidence="2" key="1">
    <citation type="submission" date="2019-08" db="EMBL/GenBank/DDBJ databases">
        <authorList>
            <person name="Kucharzyk K."/>
            <person name="Murdoch R.W."/>
            <person name="Higgins S."/>
            <person name="Loffler F."/>
        </authorList>
    </citation>
    <scope>NUCLEOTIDE SEQUENCE</scope>
</reference>
<feature type="transmembrane region" description="Helical" evidence="1">
    <location>
        <begin position="12"/>
        <end position="39"/>
    </location>
</feature>
<gene>
    <name evidence="2" type="ORF">SDC9_202023</name>
</gene>
<dbReference type="EMBL" id="VSSQ01122498">
    <property type="protein sequence ID" value="MPN54353.1"/>
    <property type="molecule type" value="Genomic_DNA"/>
</dbReference>
<accession>A0A645J4E5</accession>
<protein>
    <submittedName>
        <fullName evidence="2">Uncharacterized protein</fullName>
    </submittedName>
</protein>
<comment type="caution">
    <text evidence="2">The sequence shown here is derived from an EMBL/GenBank/DDBJ whole genome shotgun (WGS) entry which is preliminary data.</text>
</comment>
<keyword evidence="1" id="KW-0812">Transmembrane</keyword>
<proteinExistence type="predicted"/>
<organism evidence="2">
    <name type="scientific">bioreactor metagenome</name>
    <dbReference type="NCBI Taxonomy" id="1076179"/>
    <lineage>
        <taxon>unclassified sequences</taxon>
        <taxon>metagenomes</taxon>
        <taxon>ecological metagenomes</taxon>
    </lineage>
</organism>
<evidence type="ECO:0000256" key="1">
    <source>
        <dbReference type="SAM" id="Phobius"/>
    </source>
</evidence>
<sequence length="47" mass="5255">MIEKKKILDAVVIVDVVVILVVAVNINFFIITIIPLAVLKSQSFMKK</sequence>
<keyword evidence="1" id="KW-1133">Transmembrane helix</keyword>